<reference evidence="1 2" key="1">
    <citation type="submission" date="2015-04" db="EMBL/GenBank/DDBJ databases">
        <authorList>
            <person name="Syromyatnikov M.Y."/>
            <person name="Popov V.N."/>
        </authorList>
    </citation>
    <scope>NUCLEOTIDE SEQUENCE [LARGE SCALE GENOMIC DNA]</scope>
</reference>
<protein>
    <submittedName>
        <fullName evidence="1">CLUMA_CG002453, isoform A</fullName>
    </submittedName>
</protein>
<dbReference type="AlphaFoldDB" id="A0A1J1HM47"/>
<keyword evidence="2" id="KW-1185">Reference proteome</keyword>
<proteinExistence type="predicted"/>
<organism evidence="1 2">
    <name type="scientific">Clunio marinus</name>
    <dbReference type="NCBI Taxonomy" id="568069"/>
    <lineage>
        <taxon>Eukaryota</taxon>
        <taxon>Metazoa</taxon>
        <taxon>Ecdysozoa</taxon>
        <taxon>Arthropoda</taxon>
        <taxon>Hexapoda</taxon>
        <taxon>Insecta</taxon>
        <taxon>Pterygota</taxon>
        <taxon>Neoptera</taxon>
        <taxon>Endopterygota</taxon>
        <taxon>Diptera</taxon>
        <taxon>Nematocera</taxon>
        <taxon>Chironomoidea</taxon>
        <taxon>Chironomidae</taxon>
        <taxon>Clunio</taxon>
    </lineage>
</organism>
<dbReference type="Proteomes" id="UP000183832">
    <property type="component" value="Unassembled WGS sequence"/>
</dbReference>
<dbReference type="EMBL" id="CVRI01000009">
    <property type="protein sequence ID" value="CRK88610.1"/>
    <property type="molecule type" value="Genomic_DNA"/>
</dbReference>
<evidence type="ECO:0000313" key="2">
    <source>
        <dbReference type="Proteomes" id="UP000183832"/>
    </source>
</evidence>
<evidence type="ECO:0000313" key="1">
    <source>
        <dbReference type="EMBL" id="CRK88610.1"/>
    </source>
</evidence>
<gene>
    <name evidence="1" type="ORF">CLUMA_CG002453</name>
</gene>
<accession>A0A1J1HM47</accession>
<name>A0A1J1HM47_9DIPT</name>
<sequence length="76" mass="8679">MSLDINHSTLNRNATESWKKESGKFHHQHIKCICVYFVDKVSSVFLLFSPLHSTKVLAFHVDKKGHQDGIIKKSSV</sequence>